<dbReference type="EMBL" id="CP016070">
    <property type="protein sequence ID" value="AOW79624.1"/>
    <property type="molecule type" value="Genomic_DNA"/>
</dbReference>
<dbReference type="PATRIC" id="fig|1855411.3.peg.422"/>
<dbReference type="CDD" id="cd10551">
    <property type="entry name" value="PsrB"/>
    <property type="match status" value="1"/>
</dbReference>
<dbReference type="PANTHER" id="PTHR43177">
    <property type="entry name" value="PROTEIN NRFC"/>
    <property type="match status" value="1"/>
</dbReference>
<feature type="region of interest" description="Disordered" evidence="5">
    <location>
        <begin position="196"/>
        <end position="246"/>
    </location>
</feature>
<name>A0A1D8S2N7_9EURY</name>
<dbReference type="STRING" id="1873524.HSR6_0409"/>
<dbReference type="KEGG" id="hhsr:HSR6_0409"/>
<feature type="domain" description="4Fe-4S ferredoxin-type" evidence="6">
    <location>
        <begin position="1"/>
        <end position="29"/>
    </location>
</feature>
<sequence>MVIDLERCIGCQACAISCSQENNVSLDQQWNRVLTEGGTNMDTPAGTYPESGRDGTLEMNHQPTACQHCQNAPCVKVCPVNATYTREDGIVEIDYDKCMGCRYCMAACPYNARVFNFGESKTIPAAGTGHVEERPQGVVEKCTFCTHRLEKGIDPACVVGCPSDARIFGDLDDPDSTVSRYVKKYETDRLLEDLDTEPNTYYVRGDMSPGRPQTGNELEGTPKKESLADGDDTPPLGFASTNGGED</sequence>
<reference evidence="7 9" key="1">
    <citation type="submission" date="2016-06" db="EMBL/GenBank/DDBJ databases">
        <title>Discovery of anaerobic lithoheterotrophic haloarchaeon capable of sulfur respiration by hydrogen and formate.</title>
        <authorList>
            <person name="Sorokin D.Y."/>
            <person name="Kublanov I.V."/>
            <person name="Roman P."/>
            <person name="Sinninghe Damste J.S."/>
            <person name="Golyshin P.N."/>
            <person name="Rojo D."/>
            <person name="Ciordia S."/>
            <person name="Mena Md.C."/>
            <person name="Ferrer M."/>
            <person name="Smedile F."/>
            <person name="Messina E."/>
            <person name="La Cono V."/>
            <person name="Yakimov M.M."/>
        </authorList>
    </citation>
    <scope>NUCLEOTIDE SEQUENCE [LARGE SCALE GENOMIC DNA]</scope>
    <source>
        <strain evidence="7 9">HTSR1</strain>
    </source>
</reference>
<reference evidence="8" key="3">
    <citation type="journal article" date="2017" name="ISME J.">
        <title>Discovery of anaerobic lithoheterotrophic haloarchaea, ubiquitous in hypersaline habitats.</title>
        <authorList>
            <person name="Sorokin D.Y."/>
            <person name="Messina E."/>
            <person name="Smedile F."/>
            <person name="Roman P."/>
            <person name="Damste J.S.S."/>
            <person name="Ciordia S."/>
            <person name="Mena M.C."/>
            <person name="Ferrer M."/>
            <person name="Golyshin P.N."/>
            <person name="Kublanov I.V."/>
            <person name="Samarov N.I."/>
            <person name="Toshchakov S.V."/>
            <person name="La Cono V."/>
            <person name="Yakimov M.M."/>
        </authorList>
    </citation>
    <scope>NUCLEOTIDE SEQUENCE</scope>
    <source>
        <strain evidence="8">HSR6</strain>
    </source>
</reference>
<dbReference type="Proteomes" id="UP000185608">
    <property type="component" value="Chromosome"/>
</dbReference>
<evidence type="ECO:0000313" key="9">
    <source>
        <dbReference type="Proteomes" id="UP000185608"/>
    </source>
</evidence>
<keyword evidence="4" id="KW-0411">Iron-sulfur</keyword>
<evidence type="ECO:0000259" key="6">
    <source>
        <dbReference type="PROSITE" id="PS51379"/>
    </source>
</evidence>
<dbReference type="EMBL" id="CP016804">
    <property type="protein sequence ID" value="APE94875.1"/>
    <property type="molecule type" value="Genomic_DNA"/>
</dbReference>
<dbReference type="Proteomes" id="UP000186165">
    <property type="component" value="Chromosome"/>
</dbReference>
<keyword evidence="10" id="KW-1185">Reference proteome</keyword>
<accession>A0A1D8S2N7</accession>
<evidence type="ECO:0000256" key="3">
    <source>
        <dbReference type="ARBA" id="ARBA00023004"/>
    </source>
</evidence>
<evidence type="ECO:0000256" key="1">
    <source>
        <dbReference type="ARBA" id="ARBA00022485"/>
    </source>
</evidence>
<evidence type="ECO:0000256" key="4">
    <source>
        <dbReference type="ARBA" id="ARBA00023014"/>
    </source>
</evidence>
<organism evidence="7 9">
    <name type="scientific">Halodesulfurarchaeum formicicum</name>
    <dbReference type="NCBI Taxonomy" id="1873524"/>
    <lineage>
        <taxon>Archaea</taxon>
        <taxon>Methanobacteriati</taxon>
        <taxon>Methanobacteriota</taxon>
        <taxon>Stenosarchaea group</taxon>
        <taxon>Halobacteria</taxon>
        <taxon>Halobacteriales</taxon>
        <taxon>Halobacteriaceae</taxon>
        <taxon>Halodesulfurarchaeum</taxon>
    </lineage>
</organism>
<dbReference type="GO" id="GO:0051539">
    <property type="term" value="F:4 iron, 4 sulfur cluster binding"/>
    <property type="evidence" value="ECO:0007669"/>
    <property type="project" value="UniProtKB-KW"/>
</dbReference>
<keyword evidence="1" id="KW-0004">4Fe-4S</keyword>
<evidence type="ECO:0000256" key="5">
    <source>
        <dbReference type="SAM" id="MobiDB-lite"/>
    </source>
</evidence>
<keyword evidence="2" id="KW-0479">Metal-binding</keyword>
<dbReference type="InterPro" id="IPR017896">
    <property type="entry name" value="4Fe4S_Fe-S-bd"/>
</dbReference>
<dbReference type="GO" id="GO:0016491">
    <property type="term" value="F:oxidoreductase activity"/>
    <property type="evidence" value="ECO:0007669"/>
    <property type="project" value="UniProtKB-ARBA"/>
</dbReference>
<feature type="domain" description="4Fe-4S ferredoxin-type" evidence="6">
    <location>
        <begin position="57"/>
        <end position="88"/>
    </location>
</feature>
<reference evidence="10" key="2">
    <citation type="submission" date="2016-08" db="EMBL/GenBank/DDBJ databases">
        <title>Discovery of first anaerobic lithoheterotrophic haloarchae widely represented in hypersaline habitats.</title>
        <authorList>
            <person name="Sorokin D.Y."/>
            <person name="Kublanov I.V."/>
            <person name="Roman P."/>
            <person name="Sinninghe Damste J.S."/>
            <person name="Golyshin P.N."/>
            <person name="Rojo D."/>
            <person name="Ciordia S."/>
            <person name="Mena Md.C."/>
            <person name="Ferrer M."/>
            <person name="Smedile F."/>
            <person name="Messina E."/>
            <person name="La Cono V."/>
            <person name="Yakimov M.M."/>
        </authorList>
    </citation>
    <scope>NUCLEOTIDE SEQUENCE [LARGE SCALE GENOMIC DNA]</scope>
    <source>
        <strain evidence="10">HSR6</strain>
    </source>
</reference>
<dbReference type="InterPro" id="IPR017900">
    <property type="entry name" value="4Fe4S_Fe_S_CS"/>
</dbReference>
<evidence type="ECO:0000256" key="2">
    <source>
        <dbReference type="ARBA" id="ARBA00022723"/>
    </source>
</evidence>
<keyword evidence="3" id="KW-0408">Iron</keyword>
<dbReference type="PROSITE" id="PS51379">
    <property type="entry name" value="4FE4S_FER_2"/>
    <property type="match status" value="3"/>
</dbReference>
<protein>
    <submittedName>
        <fullName evidence="7">Molybdopterin oxidoreductase</fullName>
    </submittedName>
</protein>
<dbReference type="GO" id="GO:0046872">
    <property type="term" value="F:metal ion binding"/>
    <property type="evidence" value="ECO:0007669"/>
    <property type="project" value="UniProtKB-KW"/>
</dbReference>
<feature type="domain" description="4Fe-4S ferredoxin-type" evidence="6">
    <location>
        <begin position="89"/>
        <end position="118"/>
    </location>
</feature>
<evidence type="ECO:0000313" key="10">
    <source>
        <dbReference type="Proteomes" id="UP000186165"/>
    </source>
</evidence>
<dbReference type="KEGG" id="halh:HTSR_0424"/>
<dbReference type="PROSITE" id="PS00198">
    <property type="entry name" value="4FE4S_FER_1"/>
    <property type="match status" value="1"/>
</dbReference>
<dbReference type="InterPro" id="IPR050954">
    <property type="entry name" value="ET_IronSulfur_Cluster-Binding"/>
</dbReference>
<proteinExistence type="predicted"/>
<dbReference type="PANTHER" id="PTHR43177:SF3">
    <property type="entry name" value="PROTEIN NRFC HOMOLOG"/>
    <property type="match status" value="1"/>
</dbReference>
<dbReference type="Pfam" id="PF13247">
    <property type="entry name" value="Fer4_11"/>
    <property type="match status" value="2"/>
</dbReference>
<evidence type="ECO:0000313" key="8">
    <source>
        <dbReference type="EMBL" id="APE94875.1"/>
    </source>
</evidence>
<gene>
    <name evidence="8" type="ORF">HSR6_0409</name>
    <name evidence="7" type="ORF">HTSR_0424</name>
</gene>
<dbReference type="AlphaFoldDB" id="A0A1D8S2N7"/>
<accession>A0A1J1AAR7</accession>
<dbReference type="SUPFAM" id="SSF54862">
    <property type="entry name" value="4Fe-4S ferredoxins"/>
    <property type="match status" value="1"/>
</dbReference>
<dbReference type="Gene3D" id="3.30.70.20">
    <property type="match status" value="2"/>
</dbReference>
<evidence type="ECO:0000313" key="7">
    <source>
        <dbReference type="EMBL" id="AOW79624.1"/>
    </source>
</evidence>